<dbReference type="AlphaFoldDB" id="A0A6B2NWN6"/>
<dbReference type="CDD" id="cd07571">
    <property type="entry name" value="ALP_N-acyl_transferase"/>
    <property type="match status" value="1"/>
</dbReference>
<comment type="similarity">
    <text evidence="2 9">Belongs to the CN hydrolase family. Apolipoprotein N-acyltransferase subfamily.</text>
</comment>
<keyword evidence="11" id="KW-0449">Lipoprotein</keyword>
<evidence type="ECO:0000256" key="1">
    <source>
        <dbReference type="ARBA" id="ARBA00004651"/>
    </source>
</evidence>
<comment type="pathway">
    <text evidence="9">Protein modification; lipoprotein biosynthesis (N-acyl transfer).</text>
</comment>
<evidence type="ECO:0000256" key="8">
    <source>
        <dbReference type="ARBA" id="ARBA00023315"/>
    </source>
</evidence>
<keyword evidence="7 9" id="KW-0472">Membrane</keyword>
<accession>A0A6B2NWN6</accession>
<dbReference type="EC" id="2.3.1.269" evidence="9"/>
<dbReference type="PROSITE" id="PS50263">
    <property type="entry name" value="CN_HYDROLASE"/>
    <property type="match status" value="1"/>
</dbReference>
<evidence type="ECO:0000256" key="4">
    <source>
        <dbReference type="ARBA" id="ARBA00022679"/>
    </source>
</evidence>
<dbReference type="SUPFAM" id="SSF56317">
    <property type="entry name" value="Carbon-nitrogen hydrolase"/>
    <property type="match status" value="1"/>
</dbReference>
<evidence type="ECO:0000259" key="10">
    <source>
        <dbReference type="PROSITE" id="PS50263"/>
    </source>
</evidence>
<dbReference type="InterPro" id="IPR036526">
    <property type="entry name" value="C-N_Hydrolase_sf"/>
</dbReference>
<evidence type="ECO:0000256" key="2">
    <source>
        <dbReference type="ARBA" id="ARBA00010065"/>
    </source>
</evidence>
<feature type="transmembrane region" description="Helical" evidence="9">
    <location>
        <begin position="88"/>
        <end position="112"/>
    </location>
</feature>
<evidence type="ECO:0000256" key="5">
    <source>
        <dbReference type="ARBA" id="ARBA00022692"/>
    </source>
</evidence>
<dbReference type="GO" id="GO:0042158">
    <property type="term" value="P:lipoprotein biosynthetic process"/>
    <property type="evidence" value="ECO:0007669"/>
    <property type="project" value="UniProtKB-UniRule"/>
</dbReference>
<feature type="transmembrane region" description="Helical" evidence="9">
    <location>
        <begin position="191"/>
        <end position="211"/>
    </location>
</feature>
<dbReference type="GO" id="GO:0016410">
    <property type="term" value="F:N-acyltransferase activity"/>
    <property type="evidence" value="ECO:0007669"/>
    <property type="project" value="UniProtKB-UniRule"/>
</dbReference>
<evidence type="ECO:0000256" key="3">
    <source>
        <dbReference type="ARBA" id="ARBA00022475"/>
    </source>
</evidence>
<evidence type="ECO:0000313" key="11">
    <source>
        <dbReference type="EMBL" id="NDW47163.1"/>
    </source>
</evidence>
<feature type="transmembrane region" description="Helical" evidence="9">
    <location>
        <begin position="58"/>
        <end position="76"/>
    </location>
</feature>
<keyword evidence="8 9" id="KW-0012">Acyltransferase</keyword>
<dbReference type="GO" id="GO:0005886">
    <property type="term" value="C:plasma membrane"/>
    <property type="evidence" value="ECO:0007669"/>
    <property type="project" value="UniProtKB-SubCell"/>
</dbReference>
<dbReference type="InterPro" id="IPR045378">
    <property type="entry name" value="LNT_N"/>
</dbReference>
<evidence type="ECO:0000256" key="7">
    <source>
        <dbReference type="ARBA" id="ARBA00023136"/>
    </source>
</evidence>
<dbReference type="NCBIfam" id="TIGR00546">
    <property type="entry name" value="lnt"/>
    <property type="match status" value="1"/>
</dbReference>
<keyword evidence="6 9" id="KW-1133">Transmembrane helix</keyword>
<comment type="caution">
    <text evidence="11">The sequence shown here is derived from an EMBL/GenBank/DDBJ whole genome shotgun (WGS) entry which is preliminary data.</text>
</comment>
<comment type="function">
    <text evidence="9">Catalyzes the phospholipid dependent N-acylation of the N-terminal cysteine of apolipoprotein, the last step in lipoprotein maturation.</text>
</comment>
<organism evidence="11">
    <name type="scientific">Ruegeria sp. PrR005</name>
    <dbReference type="NCBI Taxonomy" id="2706882"/>
    <lineage>
        <taxon>Bacteria</taxon>
        <taxon>Pseudomonadati</taxon>
        <taxon>Pseudomonadota</taxon>
        <taxon>Alphaproteobacteria</taxon>
        <taxon>Rhodobacterales</taxon>
        <taxon>Roseobacteraceae</taxon>
        <taxon>Ruegeria</taxon>
    </lineage>
</organism>
<dbReference type="EMBL" id="JAAGOX010000053">
    <property type="protein sequence ID" value="NDW47163.1"/>
    <property type="molecule type" value="Genomic_DNA"/>
</dbReference>
<dbReference type="Pfam" id="PF20154">
    <property type="entry name" value="LNT_N"/>
    <property type="match status" value="1"/>
</dbReference>
<dbReference type="UniPathway" id="UPA00666"/>
<keyword evidence="3 9" id="KW-1003">Cell membrane</keyword>
<keyword evidence="5 9" id="KW-0812">Transmembrane</keyword>
<dbReference type="Pfam" id="PF00795">
    <property type="entry name" value="CN_hydrolase"/>
    <property type="match status" value="1"/>
</dbReference>
<feature type="transmembrane region" description="Helical" evidence="9">
    <location>
        <begin position="13"/>
        <end position="46"/>
    </location>
</feature>
<dbReference type="InterPro" id="IPR004563">
    <property type="entry name" value="Apolipo_AcylTrfase"/>
</dbReference>
<proteinExistence type="inferred from homology"/>
<name>A0A6B2NWN6_9RHOB</name>
<gene>
    <name evidence="9 11" type="primary">lnt</name>
    <name evidence="11" type="ORF">G0P99_19630</name>
</gene>
<sequence length="505" mass="53974">MTFLSGWRLWQRMLLAAALGVIGALGLAPTSIWVATVSALLAVPALFQASRSRTEAALTGWAFATGYFGYALLWIVEPFLIDIARHGWMAPFALIFMAGGLALFWAAAFGLAAMPWRTAERRTWLLILSLGIAEFARGYVLTGFPWAGLAQVWVETDAVLLLAWIGPNGLAVLTLLAVLPPGSALARGMGGSALLLRCIPAMAFGLAILAVDAIRPEVESTGKRVRLVQPNAPQHQKWDPDWYPVFLARQLRFTAEGPEPNLVVWPESSLPYWLDGAGPALEEIATAARGAPVVVGVNRAEGTRIFNSLAVVTPEGVADPVYDKHHLVPFGEYVPFGDVLESFGISGFAARSGQGFSPGPGPDVLRIPGIGVAVPLICYEAVFPQDVNAVPGRPDLLLQATNDAWFGTWSGPYQHLAQARMRAVEQGLPMVRAANTGVSAMIDPLGRITAALPLNKAGYLDAELPLPLNPTVYSQTGDLPLLMAMLILLLGAARIQARPEPANSD</sequence>
<comment type="subcellular location">
    <subcellularLocation>
        <location evidence="1 9">Cell membrane</location>
        <topology evidence="1 9">Multi-pass membrane protein</topology>
    </subcellularLocation>
</comment>
<dbReference type="PANTHER" id="PTHR38686:SF1">
    <property type="entry name" value="APOLIPOPROTEIN N-ACYLTRANSFERASE"/>
    <property type="match status" value="1"/>
</dbReference>
<reference evidence="11" key="1">
    <citation type="submission" date="2020-02" db="EMBL/GenBank/DDBJ databases">
        <title>Delineation of the pyrene-degrading pathway in Roseobacter clade bacteria by genomic analysis.</title>
        <authorList>
            <person name="Zhou H."/>
            <person name="Wang H."/>
        </authorList>
    </citation>
    <scope>NUCLEOTIDE SEQUENCE</scope>
    <source>
        <strain evidence="11">PrR005</strain>
    </source>
</reference>
<dbReference type="RefSeq" id="WP_164132170.1">
    <property type="nucleotide sequence ID" value="NZ_JAAGOX010000053.1"/>
</dbReference>
<dbReference type="InterPro" id="IPR003010">
    <property type="entry name" value="C-N_Hydrolase"/>
</dbReference>
<dbReference type="PANTHER" id="PTHR38686">
    <property type="entry name" value="APOLIPOPROTEIN N-ACYLTRANSFERASE"/>
    <property type="match status" value="1"/>
</dbReference>
<protein>
    <recommendedName>
        <fullName evidence="9">Apolipoprotein N-acyltransferase</fullName>
        <shortName evidence="9">ALP N-acyltransferase</shortName>
        <ecNumber evidence="9">2.3.1.269</ecNumber>
    </recommendedName>
</protein>
<feature type="transmembrane region" description="Helical" evidence="9">
    <location>
        <begin position="124"/>
        <end position="146"/>
    </location>
</feature>
<dbReference type="HAMAP" id="MF_01148">
    <property type="entry name" value="Lnt"/>
    <property type="match status" value="1"/>
</dbReference>
<dbReference type="Gene3D" id="3.60.110.10">
    <property type="entry name" value="Carbon-nitrogen hydrolase"/>
    <property type="match status" value="1"/>
</dbReference>
<evidence type="ECO:0000256" key="9">
    <source>
        <dbReference type="HAMAP-Rule" id="MF_01148"/>
    </source>
</evidence>
<keyword evidence="4 9" id="KW-0808">Transferase</keyword>
<feature type="transmembrane region" description="Helical" evidence="9">
    <location>
        <begin position="158"/>
        <end position="179"/>
    </location>
</feature>
<evidence type="ECO:0000256" key="6">
    <source>
        <dbReference type="ARBA" id="ARBA00022989"/>
    </source>
</evidence>
<feature type="domain" description="CN hydrolase" evidence="10">
    <location>
        <begin position="228"/>
        <end position="466"/>
    </location>
</feature>
<comment type="catalytic activity">
    <reaction evidence="9">
        <text>N-terminal S-1,2-diacyl-sn-glyceryl-L-cysteinyl-[lipoprotein] + a glycerophospholipid = N-acyl-S-1,2-diacyl-sn-glyceryl-L-cysteinyl-[lipoprotein] + a 2-acyl-sn-glycero-3-phospholipid + H(+)</text>
        <dbReference type="Rhea" id="RHEA:48228"/>
        <dbReference type="Rhea" id="RHEA-COMP:14681"/>
        <dbReference type="Rhea" id="RHEA-COMP:14684"/>
        <dbReference type="ChEBI" id="CHEBI:15378"/>
        <dbReference type="ChEBI" id="CHEBI:136912"/>
        <dbReference type="ChEBI" id="CHEBI:140656"/>
        <dbReference type="ChEBI" id="CHEBI:140657"/>
        <dbReference type="ChEBI" id="CHEBI:140660"/>
        <dbReference type="EC" id="2.3.1.269"/>
    </reaction>
</comment>